<dbReference type="NCBIfam" id="NF006827">
    <property type="entry name" value="PRK09348.1"/>
    <property type="match status" value="1"/>
</dbReference>
<comment type="subunit">
    <text evidence="9">Tetramer of two alpha and two beta subunits.</text>
</comment>
<evidence type="ECO:0000256" key="1">
    <source>
        <dbReference type="ARBA" id="ARBA00008226"/>
    </source>
</evidence>
<dbReference type="Gene3D" id="3.30.930.10">
    <property type="entry name" value="Bira Bifunctional Protein, Domain 2"/>
    <property type="match status" value="1"/>
</dbReference>
<accession>A0ABN1GGR8</accession>
<evidence type="ECO:0000256" key="8">
    <source>
        <dbReference type="HAMAP-Rule" id="MF_00254"/>
    </source>
</evidence>
<dbReference type="InterPro" id="IPR006194">
    <property type="entry name" value="Gly-tRNA-synth_heterodimer"/>
</dbReference>
<dbReference type="EMBL" id="BAAAHE010000008">
    <property type="protein sequence ID" value="GAA0611249.1"/>
    <property type="molecule type" value="Genomic_DNA"/>
</dbReference>
<dbReference type="HAMAP" id="MF_00254">
    <property type="entry name" value="Gly_tRNA_synth_alpha"/>
    <property type="match status" value="1"/>
</dbReference>
<dbReference type="PANTHER" id="PTHR30075:SF2">
    <property type="entry name" value="GLYCINE--TRNA LIGASE, CHLOROPLASTIC_MITOCHONDRIAL 2"/>
    <property type="match status" value="1"/>
</dbReference>
<comment type="subcellular location">
    <subcellularLocation>
        <location evidence="9">Cytoplasm</location>
    </subcellularLocation>
</comment>
<dbReference type="InterPro" id="IPR002310">
    <property type="entry name" value="Gly-tRNA_ligase_asu"/>
</dbReference>
<keyword evidence="2 9" id="KW-0436">Ligase</keyword>
<protein>
    <recommendedName>
        <fullName evidence="8 9">Multifunctional fusion protein</fullName>
    </recommendedName>
    <domain>
        <recommendedName>
            <fullName evidence="9">Glycine--tRNA ligase beta subunit</fullName>
            <ecNumber evidence="9">6.1.1.14</ecNumber>
        </recommendedName>
        <alternativeName>
            <fullName evidence="9">Glycyl-tRNA synthetase beta subunit</fullName>
            <shortName evidence="9">GlyRS</shortName>
        </alternativeName>
    </domain>
    <domain>
        <recommendedName>
            <fullName evidence="8">Glycine--tRNA ligase alpha subunit</fullName>
        </recommendedName>
        <alternativeName>
            <fullName evidence="8">Glycyl-tRNA synthetase alpha subunit</fullName>
        </alternativeName>
    </domain>
</protein>
<evidence type="ECO:0000256" key="4">
    <source>
        <dbReference type="ARBA" id="ARBA00022840"/>
    </source>
</evidence>
<dbReference type="NCBIfam" id="TIGR00388">
    <property type="entry name" value="glyQ"/>
    <property type="match status" value="1"/>
</dbReference>
<keyword evidence="5 9" id="KW-0648">Protein biosynthesis</keyword>
<gene>
    <name evidence="9" type="primary">glyS</name>
    <name evidence="8" type="synonym">glyQ</name>
    <name evidence="10" type="ORF">GCM10009547_11620</name>
</gene>
<evidence type="ECO:0000256" key="5">
    <source>
        <dbReference type="ARBA" id="ARBA00022917"/>
    </source>
</evidence>
<dbReference type="SUPFAM" id="SSF55681">
    <property type="entry name" value="Class II aaRS and biotin synthetases"/>
    <property type="match status" value="1"/>
</dbReference>
<dbReference type="GO" id="GO:0016874">
    <property type="term" value="F:ligase activity"/>
    <property type="evidence" value="ECO:0007669"/>
    <property type="project" value="UniProtKB-KW"/>
</dbReference>
<dbReference type="SUPFAM" id="SSF109604">
    <property type="entry name" value="HD-domain/PDEase-like"/>
    <property type="match status" value="1"/>
</dbReference>
<evidence type="ECO:0000256" key="7">
    <source>
        <dbReference type="ARBA" id="ARBA00047937"/>
    </source>
</evidence>
<dbReference type="Pfam" id="PF02092">
    <property type="entry name" value="tRNA_synt_2f"/>
    <property type="match status" value="1"/>
</dbReference>
<dbReference type="Proteomes" id="UP001500957">
    <property type="component" value="Unassembled WGS sequence"/>
</dbReference>
<dbReference type="PANTHER" id="PTHR30075">
    <property type="entry name" value="GLYCYL-TRNA SYNTHETASE"/>
    <property type="match status" value="1"/>
</dbReference>
<organism evidence="10 11">
    <name type="scientific">Sporichthya brevicatena</name>
    <dbReference type="NCBI Taxonomy" id="171442"/>
    <lineage>
        <taxon>Bacteria</taxon>
        <taxon>Bacillati</taxon>
        <taxon>Actinomycetota</taxon>
        <taxon>Actinomycetes</taxon>
        <taxon>Sporichthyales</taxon>
        <taxon>Sporichthyaceae</taxon>
        <taxon>Sporichthya</taxon>
    </lineage>
</organism>
<dbReference type="InterPro" id="IPR015944">
    <property type="entry name" value="Gly-tRNA-synth_bsu"/>
</dbReference>
<evidence type="ECO:0000256" key="3">
    <source>
        <dbReference type="ARBA" id="ARBA00022741"/>
    </source>
</evidence>
<dbReference type="InterPro" id="IPR045864">
    <property type="entry name" value="aa-tRNA-synth_II/BPL/LPL"/>
</dbReference>
<evidence type="ECO:0000256" key="2">
    <source>
        <dbReference type="ARBA" id="ARBA00022598"/>
    </source>
</evidence>
<comment type="caution">
    <text evidence="10">The sequence shown here is derived from an EMBL/GenBank/DDBJ whole genome shotgun (WGS) entry which is preliminary data.</text>
</comment>
<keyword evidence="4 9" id="KW-0067">ATP-binding</keyword>
<keyword evidence="9" id="KW-0963">Cytoplasm</keyword>
<evidence type="ECO:0000313" key="11">
    <source>
        <dbReference type="Proteomes" id="UP001500957"/>
    </source>
</evidence>
<evidence type="ECO:0000256" key="6">
    <source>
        <dbReference type="ARBA" id="ARBA00023146"/>
    </source>
</evidence>
<keyword evidence="3 9" id="KW-0547">Nucleotide-binding</keyword>
<dbReference type="HAMAP" id="MF_00255">
    <property type="entry name" value="Gly_tRNA_synth_beta"/>
    <property type="match status" value="1"/>
</dbReference>
<name>A0ABN1GGR8_9ACTN</name>
<dbReference type="NCBIfam" id="NF011499">
    <property type="entry name" value="PRK14908.1"/>
    <property type="match status" value="1"/>
</dbReference>
<evidence type="ECO:0000313" key="10">
    <source>
        <dbReference type="EMBL" id="GAA0611249.1"/>
    </source>
</evidence>
<comment type="catalytic activity">
    <reaction evidence="7 9">
        <text>tRNA(Gly) + glycine + ATP = glycyl-tRNA(Gly) + AMP + diphosphate</text>
        <dbReference type="Rhea" id="RHEA:16013"/>
        <dbReference type="Rhea" id="RHEA-COMP:9664"/>
        <dbReference type="Rhea" id="RHEA-COMP:9683"/>
        <dbReference type="ChEBI" id="CHEBI:30616"/>
        <dbReference type="ChEBI" id="CHEBI:33019"/>
        <dbReference type="ChEBI" id="CHEBI:57305"/>
        <dbReference type="ChEBI" id="CHEBI:78442"/>
        <dbReference type="ChEBI" id="CHEBI:78522"/>
        <dbReference type="ChEBI" id="CHEBI:456215"/>
        <dbReference type="EC" id="6.1.1.14"/>
    </reaction>
</comment>
<proteinExistence type="inferred from homology"/>
<evidence type="ECO:0000256" key="9">
    <source>
        <dbReference type="HAMAP-Rule" id="MF_00255"/>
    </source>
</evidence>
<dbReference type="PRINTS" id="PR01044">
    <property type="entry name" value="TRNASYNTHGA"/>
</dbReference>
<dbReference type="Pfam" id="PF02091">
    <property type="entry name" value="tRNA-synt_2e"/>
    <property type="match status" value="1"/>
</dbReference>
<keyword evidence="11" id="KW-1185">Reference proteome</keyword>
<dbReference type="NCBIfam" id="TIGR00211">
    <property type="entry name" value="glyS"/>
    <property type="match status" value="1"/>
</dbReference>
<keyword evidence="6 9" id="KW-0030">Aminoacyl-tRNA synthetase</keyword>
<sequence length="989" mass="106194">MQDALLALTRYWTERGAMIVQPMNTEVGAGTANPATMLRVLGPEPWKVAYVEPSVRPDDARYGENPNRIQMHTQYQVILKPEPGDPQQLYLGSLEALGVDTRANDIRFVEDNWAQPAIGAWGLGWEVWLNGMEITQFTYFQAVGGQTLDPVCVELTYGMERILMALQGVGHFKEIAYAPGISYGEAFGQAEYEMSRYYLDDADVATNRRLFEDYAAEAKRMVEAKLPVPAQIYVLKCSHAFNVMDARGAVSTTDRAAAFRTMQRLAREVSELWIEKRAELGHPLGLPTESTPPPLPETGTVPTGPAPLVFEIGVEEMPPHECGNTVAAVREALTTALAGTGLAHGEITVDATPRRVVATVADVAAREEDSRRTVKGPKVAAAYDADGNLTKAAQGFAKGQGVEADQLERLTIDGVEYVGVSSEVTGRPAVEVLAEILPKIVTGLRSEKNMRWNAPGLSFTRPIRWILALLGEAVVPFQVSNMASGRETWVHRNADAPVVAVRAAADFAQVLADNDIVLDTAARRSQIVTGAQELAASVGGVVDIEGEADVVDEVTNLVESPNPILGSFEERYLELPPDILVTVMRKHQRYLPVRNADGALRNHFVAVANGECDRDVVRAGNEAVLRARYEDASFFWRADLQVPPAEFRTRLDKLTFADKLGSMDDRATRIQKLALELAKSVDLTAEELTTLTRAGELAKFDLATEMVVELSKLAGIMAREYAVRAGETPEVATALHEMEMPRSAGAALPMTVPGALLSLADRLDLLAGLFATGAEPKGSSDPFGLRRAALGALAVLRAHPRLASITIPAGLALAAAQQPVEVPADAMEKAAAFTTGRYEQALLDAGHPHKLVQAVLPLADSPARADATLATLPALVADENFAALVEAVLRIRRLVPADVTAGHDAAKFEDPAENALADALAKAQAELGENPSDLPAFVAVGTGLVAPIHAFFDAVLVMAPDPAVKANRLGLLAGVRDLSEGLVGWEALA</sequence>
<reference evidence="10 11" key="1">
    <citation type="journal article" date="2019" name="Int. J. Syst. Evol. Microbiol.">
        <title>The Global Catalogue of Microorganisms (GCM) 10K type strain sequencing project: providing services to taxonomists for standard genome sequencing and annotation.</title>
        <authorList>
            <consortium name="The Broad Institute Genomics Platform"/>
            <consortium name="The Broad Institute Genome Sequencing Center for Infectious Disease"/>
            <person name="Wu L."/>
            <person name="Ma J."/>
        </authorList>
    </citation>
    <scope>NUCLEOTIDE SEQUENCE [LARGE SCALE GENOMIC DNA]</scope>
    <source>
        <strain evidence="10 11">JCM 10671</strain>
    </source>
</reference>
<comment type="similarity">
    <text evidence="1 9">Belongs to the class-II aminoacyl-tRNA synthetase family.</text>
</comment>
<dbReference type="PROSITE" id="PS50861">
    <property type="entry name" value="AA_TRNA_LIGASE_II_GLYAB"/>
    <property type="match status" value="2"/>
</dbReference>
<dbReference type="EC" id="6.1.1.14" evidence="9"/>
<dbReference type="Gene3D" id="1.20.58.180">
    <property type="entry name" value="Class II aaRS and biotin synthetases, domain 2"/>
    <property type="match status" value="1"/>
</dbReference>